<dbReference type="Gene3D" id="1.10.150.720">
    <property type="entry name" value="Haloacid dehalogenase-like hydrolase"/>
    <property type="match status" value="1"/>
</dbReference>
<evidence type="ECO:0008006" key="3">
    <source>
        <dbReference type="Google" id="ProtNLM"/>
    </source>
</evidence>
<dbReference type="PANTHER" id="PTHR46191:SF2">
    <property type="entry name" value="HALOACID DEHALOGENASE-LIKE HYDROLASE DOMAIN-CONTAINING PROTEIN 3"/>
    <property type="match status" value="1"/>
</dbReference>
<dbReference type="InterPro" id="IPR006439">
    <property type="entry name" value="HAD-SF_hydro_IA"/>
</dbReference>
<dbReference type="GO" id="GO:0005634">
    <property type="term" value="C:nucleus"/>
    <property type="evidence" value="ECO:0007669"/>
    <property type="project" value="TreeGrafter"/>
</dbReference>
<keyword evidence="2" id="KW-1185">Reference proteome</keyword>
<dbReference type="Pfam" id="PF00702">
    <property type="entry name" value="Hydrolase"/>
    <property type="match status" value="1"/>
</dbReference>
<dbReference type="InterPro" id="IPR044924">
    <property type="entry name" value="HAD-SF_hydro_IA_REG-2-like_cap"/>
</dbReference>
<accession>A0AA39R4F2</accession>
<name>A0AA39R4F2_9LECA</name>
<dbReference type="InterPro" id="IPR023214">
    <property type="entry name" value="HAD_sf"/>
</dbReference>
<organism evidence="1 2">
    <name type="scientific">Cladonia borealis</name>
    <dbReference type="NCBI Taxonomy" id="184061"/>
    <lineage>
        <taxon>Eukaryota</taxon>
        <taxon>Fungi</taxon>
        <taxon>Dikarya</taxon>
        <taxon>Ascomycota</taxon>
        <taxon>Pezizomycotina</taxon>
        <taxon>Lecanoromycetes</taxon>
        <taxon>OSLEUM clade</taxon>
        <taxon>Lecanoromycetidae</taxon>
        <taxon>Lecanorales</taxon>
        <taxon>Lecanorineae</taxon>
        <taxon>Cladoniaceae</taxon>
        <taxon>Cladonia</taxon>
    </lineage>
</organism>
<evidence type="ECO:0000313" key="1">
    <source>
        <dbReference type="EMBL" id="KAK0513128.1"/>
    </source>
</evidence>
<gene>
    <name evidence="1" type="ORF">JMJ35_004114</name>
</gene>
<reference evidence="1" key="1">
    <citation type="submission" date="2023-03" db="EMBL/GenBank/DDBJ databases">
        <title>Complete genome of Cladonia borealis.</title>
        <authorList>
            <person name="Park H."/>
        </authorList>
    </citation>
    <scope>NUCLEOTIDE SEQUENCE</scope>
    <source>
        <strain evidence="1">ANT050790</strain>
    </source>
</reference>
<dbReference type="PANTHER" id="PTHR46191">
    <property type="match status" value="1"/>
</dbReference>
<proteinExistence type="predicted"/>
<sequence>MPHHRRRLVLTFDAFGTLFTPREPIGQSYADAARRHGLSGFTNDQIASTFRDAFKQKQNKAPNYGKQVGMGPPQWWSNVIHATFSPFNPSSILPPKLVSDLLHRFGSSEGYRLYEDVAPMFEELRRAKQLCAVEAAAPELTIGVITNSDDRVPSVLSSLGLEVSPRRYGLMVDSLDTHSDMEDDIDFVVMSYDVGDEKPSRDVFDAAKQLVRFNWGNPEQKDRFIHIGDDLEKDFEGAERAGWESVLLDRDGIHKVHGSQKSRALSVIRNLRELIPYLRIDQQGG</sequence>
<dbReference type="InterPro" id="IPR036412">
    <property type="entry name" value="HAD-like_sf"/>
</dbReference>
<comment type="caution">
    <text evidence="1">The sequence shown here is derived from an EMBL/GenBank/DDBJ whole genome shotgun (WGS) entry which is preliminary data.</text>
</comment>
<dbReference type="GO" id="GO:0016791">
    <property type="term" value="F:phosphatase activity"/>
    <property type="evidence" value="ECO:0007669"/>
    <property type="project" value="UniProtKB-ARBA"/>
</dbReference>
<dbReference type="AlphaFoldDB" id="A0AA39R4F2"/>
<dbReference type="InterPro" id="IPR051828">
    <property type="entry name" value="HAD-like_hydrolase_domain"/>
</dbReference>
<dbReference type="NCBIfam" id="TIGR01549">
    <property type="entry name" value="HAD-SF-IA-v1"/>
    <property type="match status" value="1"/>
</dbReference>
<dbReference type="EMBL" id="JAFEKC020000008">
    <property type="protein sequence ID" value="KAK0513128.1"/>
    <property type="molecule type" value="Genomic_DNA"/>
</dbReference>
<dbReference type="SUPFAM" id="SSF56784">
    <property type="entry name" value="HAD-like"/>
    <property type="match status" value="1"/>
</dbReference>
<dbReference type="Proteomes" id="UP001166286">
    <property type="component" value="Unassembled WGS sequence"/>
</dbReference>
<evidence type="ECO:0000313" key="2">
    <source>
        <dbReference type="Proteomes" id="UP001166286"/>
    </source>
</evidence>
<protein>
    <recommendedName>
        <fullName evidence="3">Haloacid dehalogenase-like hydrolase</fullName>
    </recommendedName>
</protein>
<dbReference type="Gene3D" id="3.40.50.1000">
    <property type="entry name" value="HAD superfamily/HAD-like"/>
    <property type="match status" value="1"/>
</dbReference>